<feature type="domain" description="G-protein coupled receptors family 1 profile" evidence="11">
    <location>
        <begin position="65"/>
        <end position="321"/>
    </location>
</feature>
<dbReference type="OMA" id="SWLTFMN"/>
<feature type="transmembrane region" description="Helical" evidence="10">
    <location>
        <begin position="117"/>
        <end position="142"/>
    </location>
</feature>
<keyword evidence="4 10" id="KW-1133">Transmembrane helix</keyword>
<evidence type="ECO:0000256" key="3">
    <source>
        <dbReference type="ARBA" id="ARBA00022692"/>
    </source>
</evidence>
<keyword evidence="12" id="KW-1185">Reference proteome</keyword>
<dbReference type="PANTHER" id="PTHR24249:SF422">
    <property type="entry name" value="G-PROTEIN COUPLED RECEPTORS FAMILY 1 PROFILE DOMAIN-CONTAINING PROTEIN"/>
    <property type="match status" value="1"/>
</dbReference>
<keyword evidence="5 9" id="KW-0297">G-protein coupled receptor</keyword>
<keyword evidence="6 10" id="KW-0472">Membrane</keyword>
<accession>A0A8B7YYG9</accession>
<reference evidence="13" key="1">
    <citation type="submission" date="2025-08" db="UniProtKB">
        <authorList>
            <consortium name="RefSeq"/>
        </authorList>
    </citation>
    <scope>IDENTIFICATION</scope>
</reference>
<dbReference type="InterPro" id="IPR050569">
    <property type="entry name" value="TAAR"/>
</dbReference>
<evidence type="ECO:0000256" key="6">
    <source>
        <dbReference type="ARBA" id="ARBA00023136"/>
    </source>
</evidence>
<evidence type="ECO:0000256" key="5">
    <source>
        <dbReference type="ARBA" id="ARBA00023040"/>
    </source>
</evidence>
<dbReference type="Proteomes" id="UP000694845">
    <property type="component" value="Unplaced"/>
</dbReference>
<feature type="transmembrane region" description="Helical" evidence="10">
    <location>
        <begin position="163"/>
        <end position="189"/>
    </location>
</feature>
<dbReference type="GO" id="GO:0005886">
    <property type="term" value="C:plasma membrane"/>
    <property type="evidence" value="ECO:0007669"/>
    <property type="project" value="UniProtKB-SubCell"/>
</dbReference>
<evidence type="ECO:0000256" key="7">
    <source>
        <dbReference type="ARBA" id="ARBA00023170"/>
    </source>
</evidence>
<evidence type="ECO:0000256" key="9">
    <source>
        <dbReference type="RuleBase" id="RU000688"/>
    </source>
</evidence>
<name>A0A8B7YYG9_ACAPL</name>
<comment type="subcellular location">
    <subcellularLocation>
        <location evidence="1">Cell membrane</location>
        <topology evidence="1">Multi-pass membrane protein</topology>
    </subcellularLocation>
</comment>
<evidence type="ECO:0000256" key="2">
    <source>
        <dbReference type="ARBA" id="ARBA00022475"/>
    </source>
</evidence>
<organism evidence="12 13">
    <name type="scientific">Acanthaster planci</name>
    <name type="common">Crown-of-thorns starfish</name>
    <dbReference type="NCBI Taxonomy" id="133434"/>
    <lineage>
        <taxon>Eukaryota</taxon>
        <taxon>Metazoa</taxon>
        <taxon>Echinodermata</taxon>
        <taxon>Eleutherozoa</taxon>
        <taxon>Asterozoa</taxon>
        <taxon>Asteroidea</taxon>
        <taxon>Valvatacea</taxon>
        <taxon>Valvatida</taxon>
        <taxon>Acanthasteridae</taxon>
        <taxon>Acanthaster</taxon>
    </lineage>
</organism>
<evidence type="ECO:0000259" key="11">
    <source>
        <dbReference type="PROSITE" id="PS50262"/>
    </source>
</evidence>
<keyword evidence="3 9" id="KW-0812">Transmembrane</keyword>
<evidence type="ECO:0000256" key="8">
    <source>
        <dbReference type="ARBA" id="ARBA00023224"/>
    </source>
</evidence>
<comment type="similarity">
    <text evidence="9">Belongs to the G-protein coupled receptor 1 family.</text>
</comment>
<feature type="transmembrane region" description="Helical" evidence="10">
    <location>
        <begin position="209"/>
        <end position="231"/>
    </location>
</feature>
<keyword evidence="8 9" id="KW-0807">Transducer</keyword>
<dbReference type="PROSITE" id="PS50262">
    <property type="entry name" value="G_PROTEIN_RECEP_F1_2"/>
    <property type="match status" value="1"/>
</dbReference>
<feature type="transmembrane region" description="Helical" evidence="10">
    <location>
        <begin position="86"/>
        <end position="105"/>
    </location>
</feature>
<protein>
    <submittedName>
        <fullName evidence="13">Adenosine receptor A1-like</fullName>
    </submittedName>
</protein>
<dbReference type="OrthoDB" id="5965749at2759"/>
<dbReference type="PANTHER" id="PTHR24249">
    <property type="entry name" value="HISTAMINE RECEPTOR-RELATED G-PROTEIN COUPLED RECEPTOR"/>
    <property type="match status" value="1"/>
</dbReference>
<dbReference type="PROSITE" id="PS00237">
    <property type="entry name" value="G_PROTEIN_RECEP_F1_1"/>
    <property type="match status" value="1"/>
</dbReference>
<evidence type="ECO:0000256" key="10">
    <source>
        <dbReference type="SAM" id="Phobius"/>
    </source>
</evidence>
<dbReference type="PRINTS" id="PR00237">
    <property type="entry name" value="GPCRRHODOPSN"/>
</dbReference>
<dbReference type="GeneID" id="110983440"/>
<dbReference type="GO" id="GO:0004930">
    <property type="term" value="F:G protein-coupled receptor activity"/>
    <property type="evidence" value="ECO:0007669"/>
    <property type="project" value="UniProtKB-KW"/>
</dbReference>
<dbReference type="InterPro" id="IPR017452">
    <property type="entry name" value="GPCR_Rhodpsn_7TM"/>
</dbReference>
<sequence length="376" mass="41520">MSANDDQGILRSATNASLEFSGEWLMCTNATNSSPTPPAITLAPISVVVISVMLEVLMIPLILLGNGAVVLLVLKNEALRTITNAFMVSLAMADTIQGLTLVLVIVGTLNPVAFNDQYIMCLTLWCTLLLASGCSCLSLFSVTVDRYVKVMHPLTYQQIINKTVAATATAIVWIYTFLLAFVLPFSGLNQIKDTPDFSCLDFTSVFNPVHIQIVVVTNGILPFILMCLMYFRLLMVVLEKLKAECGRNGGTMMAGRWLFMKRELHSVKTFVILLGFTGLAWLPFTTIVLLEVHTSYRASLTLRCVFSWLTFLNSAVNPVVYTIRSEPFRRAASKTCAYRLVRRCCSVCKRKPKITPLNTSRLLITVQKSVANGPPV</sequence>
<evidence type="ECO:0000313" key="13">
    <source>
        <dbReference type="RefSeq" id="XP_022098389.1"/>
    </source>
</evidence>
<dbReference type="Pfam" id="PF00001">
    <property type="entry name" value="7tm_1"/>
    <property type="match status" value="1"/>
</dbReference>
<keyword evidence="7 9" id="KW-0675">Receptor</keyword>
<dbReference type="RefSeq" id="XP_022098389.1">
    <property type="nucleotide sequence ID" value="XM_022242697.1"/>
</dbReference>
<gene>
    <name evidence="13" type="primary">LOC110983440</name>
</gene>
<dbReference type="Gene3D" id="1.20.1070.10">
    <property type="entry name" value="Rhodopsin 7-helix transmembrane proteins"/>
    <property type="match status" value="1"/>
</dbReference>
<feature type="transmembrane region" description="Helical" evidence="10">
    <location>
        <begin position="270"/>
        <end position="290"/>
    </location>
</feature>
<feature type="transmembrane region" description="Helical" evidence="10">
    <location>
        <begin position="305"/>
        <end position="323"/>
    </location>
</feature>
<dbReference type="AlphaFoldDB" id="A0A8B7YYG9"/>
<dbReference type="SUPFAM" id="SSF81321">
    <property type="entry name" value="Family A G protein-coupled receptor-like"/>
    <property type="match status" value="1"/>
</dbReference>
<evidence type="ECO:0000256" key="1">
    <source>
        <dbReference type="ARBA" id="ARBA00004651"/>
    </source>
</evidence>
<dbReference type="KEGG" id="aplc:110983440"/>
<feature type="transmembrane region" description="Helical" evidence="10">
    <location>
        <begin position="45"/>
        <end position="74"/>
    </location>
</feature>
<evidence type="ECO:0000256" key="4">
    <source>
        <dbReference type="ARBA" id="ARBA00022989"/>
    </source>
</evidence>
<evidence type="ECO:0000313" key="12">
    <source>
        <dbReference type="Proteomes" id="UP000694845"/>
    </source>
</evidence>
<keyword evidence="2" id="KW-1003">Cell membrane</keyword>
<dbReference type="InterPro" id="IPR000276">
    <property type="entry name" value="GPCR_Rhodpsn"/>
</dbReference>
<proteinExistence type="inferred from homology"/>